<name>A0AAD4DQL3_9AGAM</name>
<sequence>MRFSSAFVLAVVAALASSSVFAIPPQVDEAGTTQCRNFCYIDEDCQEFGCTHRTCLFNWFCVEFELYKNKLEFNSKYRTGDERNATPHEPVTIPVSLFVTYPINDQSLNIHLLVPQEFSPGVVHRYNGLFYATQIVEAHTGAHVTVKVNKGEEYLINITSCLVLLRQRRGARER</sequence>
<feature type="chain" id="PRO_5041982701" evidence="1">
    <location>
        <begin position="23"/>
        <end position="174"/>
    </location>
</feature>
<keyword evidence="1" id="KW-0732">Signal</keyword>
<gene>
    <name evidence="2" type="ORF">F5891DRAFT_987260</name>
</gene>
<evidence type="ECO:0000313" key="2">
    <source>
        <dbReference type="EMBL" id="KAG1889721.1"/>
    </source>
</evidence>
<evidence type="ECO:0000313" key="3">
    <source>
        <dbReference type="Proteomes" id="UP001195769"/>
    </source>
</evidence>
<reference evidence="2" key="1">
    <citation type="journal article" date="2020" name="New Phytol.">
        <title>Comparative genomics reveals dynamic genome evolution in host specialist ectomycorrhizal fungi.</title>
        <authorList>
            <person name="Lofgren L.A."/>
            <person name="Nguyen N.H."/>
            <person name="Vilgalys R."/>
            <person name="Ruytinx J."/>
            <person name="Liao H.L."/>
            <person name="Branco S."/>
            <person name="Kuo A."/>
            <person name="LaButti K."/>
            <person name="Lipzen A."/>
            <person name="Andreopoulos W."/>
            <person name="Pangilinan J."/>
            <person name="Riley R."/>
            <person name="Hundley H."/>
            <person name="Na H."/>
            <person name="Barry K."/>
            <person name="Grigoriev I.V."/>
            <person name="Stajich J.E."/>
            <person name="Kennedy P.G."/>
        </authorList>
    </citation>
    <scope>NUCLEOTIDE SEQUENCE</scope>
    <source>
        <strain evidence="2">FC203</strain>
    </source>
</reference>
<dbReference type="Proteomes" id="UP001195769">
    <property type="component" value="Unassembled WGS sequence"/>
</dbReference>
<accession>A0AAD4DQL3</accession>
<dbReference type="GeneID" id="64672179"/>
<comment type="caution">
    <text evidence="2">The sequence shown here is derived from an EMBL/GenBank/DDBJ whole genome shotgun (WGS) entry which is preliminary data.</text>
</comment>
<proteinExistence type="predicted"/>
<dbReference type="EMBL" id="JABBWK010000152">
    <property type="protein sequence ID" value="KAG1889721.1"/>
    <property type="molecule type" value="Genomic_DNA"/>
</dbReference>
<feature type="signal peptide" evidence="1">
    <location>
        <begin position="1"/>
        <end position="22"/>
    </location>
</feature>
<dbReference type="RefSeq" id="XP_041217582.1">
    <property type="nucleotide sequence ID" value="XM_041377881.1"/>
</dbReference>
<organism evidence="2 3">
    <name type="scientific">Suillus fuscotomentosus</name>
    <dbReference type="NCBI Taxonomy" id="1912939"/>
    <lineage>
        <taxon>Eukaryota</taxon>
        <taxon>Fungi</taxon>
        <taxon>Dikarya</taxon>
        <taxon>Basidiomycota</taxon>
        <taxon>Agaricomycotina</taxon>
        <taxon>Agaricomycetes</taxon>
        <taxon>Agaricomycetidae</taxon>
        <taxon>Boletales</taxon>
        <taxon>Suillineae</taxon>
        <taxon>Suillaceae</taxon>
        <taxon>Suillus</taxon>
    </lineage>
</organism>
<protein>
    <submittedName>
        <fullName evidence="2">Uncharacterized protein</fullName>
    </submittedName>
</protein>
<dbReference type="AlphaFoldDB" id="A0AAD4DQL3"/>
<keyword evidence="3" id="KW-1185">Reference proteome</keyword>
<evidence type="ECO:0000256" key="1">
    <source>
        <dbReference type="SAM" id="SignalP"/>
    </source>
</evidence>